<dbReference type="Proteomes" id="UP000622653">
    <property type="component" value="Unassembled WGS sequence"/>
</dbReference>
<organism evidence="1 2">
    <name type="scientific">Savagea serpentis</name>
    <dbReference type="NCBI Taxonomy" id="2785297"/>
    <lineage>
        <taxon>Bacteria</taxon>
        <taxon>Bacillati</taxon>
        <taxon>Bacillota</taxon>
        <taxon>Bacilli</taxon>
        <taxon>Bacillales</taxon>
        <taxon>Caryophanaceae</taxon>
        <taxon>Savagea</taxon>
    </lineage>
</organism>
<gene>
    <name evidence="1" type="ORF">IRY55_12890</name>
</gene>
<dbReference type="AlphaFoldDB" id="A0A8J7G6D1"/>
<reference evidence="1" key="1">
    <citation type="submission" date="2020-11" db="EMBL/GenBank/DDBJ databases">
        <title>Multidrug resistant novel bacterium Savagea serpentis sp. nov., isolated from the scats of a vine snake (Ahaetulla nasuta).</title>
        <authorList>
            <person name="Venkata Ramana V."/>
            <person name="Vikas Patil S."/>
            <person name="Yogita Lugani V."/>
        </authorList>
    </citation>
    <scope>NUCLEOTIDE SEQUENCE</scope>
    <source>
        <strain evidence="1">SN6</strain>
    </source>
</reference>
<keyword evidence="2" id="KW-1185">Reference proteome</keyword>
<comment type="caution">
    <text evidence="1">The sequence shown here is derived from an EMBL/GenBank/DDBJ whole genome shotgun (WGS) entry which is preliminary data.</text>
</comment>
<protein>
    <submittedName>
        <fullName evidence="1">Uncharacterized protein</fullName>
    </submittedName>
</protein>
<sequence>MEKKEWMIDSFFFKYKSEQYIVILTLYNEKERKPNKYAKAKVEFIKDNNTNHSIKGFIDFYEVRFDNTKEFCDFFGVESRNAGRNLFVDFADIFSNFIPEEKIIKKSERIQKIIGSRAEGNNPKAVYCYEVRRNGKKADGTSKKRSIANSNKAEMLRPELYETFRKDTNLSFYFSTEKADCKSDPEIKRAFAKR</sequence>
<dbReference type="InterPro" id="IPR046100">
    <property type="entry name" value="DUF6037"/>
</dbReference>
<accession>A0A8J7G6D1</accession>
<dbReference type="Pfam" id="PF19503">
    <property type="entry name" value="DUF6037"/>
    <property type="match status" value="1"/>
</dbReference>
<evidence type="ECO:0000313" key="2">
    <source>
        <dbReference type="Proteomes" id="UP000622653"/>
    </source>
</evidence>
<dbReference type="EMBL" id="JADKPV010000010">
    <property type="protein sequence ID" value="MBF4502257.1"/>
    <property type="molecule type" value="Genomic_DNA"/>
</dbReference>
<evidence type="ECO:0000313" key="1">
    <source>
        <dbReference type="EMBL" id="MBF4502257.1"/>
    </source>
</evidence>
<name>A0A8J7G6D1_9BACL</name>
<proteinExistence type="predicted"/>